<dbReference type="GO" id="GO:0033388">
    <property type="term" value="P:putrescine biosynthetic process from arginine"/>
    <property type="evidence" value="ECO:0007669"/>
    <property type="project" value="TreeGrafter"/>
</dbReference>
<dbReference type="Proteomes" id="UP000295511">
    <property type="component" value="Unassembled WGS sequence"/>
</dbReference>
<evidence type="ECO:0000313" key="3">
    <source>
        <dbReference type="EMBL" id="TDG01613.1"/>
    </source>
</evidence>
<dbReference type="InterPro" id="IPR050345">
    <property type="entry name" value="Aliph_Amidase/BUP"/>
</dbReference>
<dbReference type="OrthoDB" id="9811121at2"/>
<dbReference type="Pfam" id="PF00795">
    <property type="entry name" value="CN_hydrolase"/>
    <property type="match status" value="1"/>
</dbReference>
<dbReference type="RefSeq" id="WP_133202287.1">
    <property type="nucleotide sequence ID" value="NZ_SMRU01000001.1"/>
</dbReference>
<dbReference type="Gene3D" id="3.60.110.10">
    <property type="entry name" value="Carbon-nitrogen hydrolase"/>
    <property type="match status" value="1"/>
</dbReference>
<dbReference type="PANTHER" id="PTHR43674:SF2">
    <property type="entry name" value="BETA-UREIDOPROPIONASE"/>
    <property type="match status" value="1"/>
</dbReference>
<keyword evidence="1 3" id="KW-0378">Hydrolase</keyword>
<dbReference type="EMBL" id="SMRU01000001">
    <property type="protein sequence ID" value="TDG01613.1"/>
    <property type="molecule type" value="Genomic_DNA"/>
</dbReference>
<comment type="caution">
    <text evidence="3">The sequence shown here is derived from an EMBL/GenBank/DDBJ whole genome shotgun (WGS) entry which is preliminary data.</text>
</comment>
<evidence type="ECO:0000256" key="1">
    <source>
        <dbReference type="ARBA" id="ARBA00022801"/>
    </source>
</evidence>
<dbReference type="PANTHER" id="PTHR43674">
    <property type="entry name" value="NITRILASE C965.09-RELATED"/>
    <property type="match status" value="1"/>
</dbReference>
<name>A0A4R5L1Q0_9MICC</name>
<proteinExistence type="predicted"/>
<dbReference type="InterPro" id="IPR003010">
    <property type="entry name" value="C-N_Hydrolase"/>
</dbReference>
<feature type="domain" description="CN hydrolase" evidence="2">
    <location>
        <begin position="16"/>
        <end position="256"/>
    </location>
</feature>
<dbReference type="InterPro" id="IPR036526">
    <property type="entry name" value="C-N_Hydrolase_sf"/>
</dbReference>
<gene>
    <name evidence="3" type="ORF">E1809_00500</name>
</gene>
<dbReference type="SUPFAM" id="SSF56317">
    <property type="entry name" value="Carbon-nitrogen hydrolase"/>
    <property type="match status" value="1"/>
</dbReference>
<dbReference type="GO" id="GO:0050126">
    <property type="term" value="F:N-carbamoylputrescine amidase activity"/>
    <property type="evidence" value="ECO:0007669"/>
    <property type="project" value="TreeGrafter"/>
</dbReference>
<protein>
    <submittedName>
        <fullName evidence="3">Carbon-nitrogen hydrolase</fullName>
    </submittedName>
</protein>
<evidence type="ECO:0000313" key="4">
    <source>
        <dbReference type="Proteomes" id="UP000295511"/>
    </source>
</evidence>
<accession>A0A4R5L1Q0</accession>
<sequence>MTAVQDPGAARRDGHLRIAVLQATGVVNSDPENLERIAAGAREARQHGAQLLITPELFACGYAPKLVHGTDGTSQRGRLAAIAAESGLGLVASTVEHDDGDRHYISASLFTPDGTELTRYRKQNLFGPEENSVFTPGTRPPAVVRFNGVRIALGICFDVEFPEFVRAVALAGAELLCVPTAVPLRADNADGEHPFDTKVIPAMVVPTRALESQLFIAYANHAEPGFAGLSTIADPYGRRLSTATGVDELIVADINLETLAQARKDTDYLVRFAPSAPTTHQQGQQ</sequence>
<dbReference type="AlphaFoldDB" id="A0A4R5L1Q0"/>
<reference evidence="3 4" key="1">
    <citation type="submission" date="2019-03" db="EMBL/GenBank/DDBJ databases">
        <title>Whole genome sequence of Arthrobacter sp JH1-1.</title>
        <authorList>
            <person name="Trinh H.N."/>
        </authorList>
    </citation>
    <scope>NUCLEOTIDE SEQUENCE [LARGE SCALE GENOMIC DNA]</scope>
    <source>
        <strain evidence="3 4">JH1-1</strain>
    </source>
</reference>
<dbReference type="PROSITE" id="PS50263">
    <property type="entry name" value="CN_HYDROLASE"/>
    <property type="match status" value="1"/>
</dbReference>
<organism evidence="3 4">
    <name type="scientific">Arthrobacter terricola</name>
    <dbReference type="NCBI Taxonomy" id="2547396"/>
    <lineage>
        <taxon>Bacteria</taxon>
        <taxon>Bacillati</taxon>
        <taxon>Actinomycetota</taxon>
        <taxon>Actinomycetes</taxon>
        <taxon>Micrococcales</taxon>
        <taxon>Micrococcaceae</taxon>
        <taxon>Arthrobacter</taxon>
    </lineage>
</organism>
<evidence type="ECO:0000259" key="2">
    <source>
        <dbReference type="PROSITE" id="PS50263"/>
    </source>
</evidence>
<keyword evidence="4" id="KW-1185">Reference proteome</keyword>